<sequence length="249" mass="26825">MIVANAHEIEKLSGLRGEVAAKAVLESENAELVVVKNGLSGAIVIGRKGVLGEVPAYKAHSVFTIGSGDVFVAAFAYAWAIERSEPVDAARYASNAVASYVETRALPMISPEDADAHVRDPVILNKGRIYLAGPFRELGQRILINEARSIMRQMGMEVFSPVHDVGRGPAEKVVRLDLEGLETCDAVFAILNGSSPGTLFEIGYAVREKTPVFCVAQNVRDVDMKLPVGAGCTIHQDFISALHLLAWRV</sequence>
<evidence type="ECO:0000313" key="2">
    <source>
        <dbReference type="EMBL" id="KDA04507.1"/>
    </source>
</evidence>
<proteinExistence type="predicted"/>
<dbReference type="Gene3D" id="3.40.50.450">
    <property type="match status" value="1"/>
</dbReference>
<keyword evidence="2" id="KW-0808">Transferase</keyword>
<comment type="caution">
    <text evidence="2">The sequence shown here is derived from an EMBL/GenBank/DDBJ whole genome shotgun (WGS) entry which is preliminary data.</text>
</comment>
<dbReference type="AlphaFoldDB" id="A0A059GCG8"/>
<dbReference type="SUPFAM" id="SSF52309">
    <property type="entry name" value="N-(deoxy)ribosyltransferase-like"/>
    <property type="match status" value="1"/>
</dbReference>
<accession>A0A059GCG8</accession>
<dbReference type="eggNOG" id="COG0524">
    <property type="taxonomic scope" value="Bacteria"/>
</dbReference>
<dbReference type="STRING" id="1280953.HOC_01450"/>
<dbReference type="PATRIC" id="fig|1280953.3.peg.292"/>
<dbReference type="InterPro" id="IPR011611">
    <property type="entry name" value="PfkB_dom"/>
</dbReference>
<dbReference type="Proteomes" id="UP000024942">
    <property type="component" value="Unassembled WGS sequence"/>
</dbReference>
<dbReference type="EMBL" id="ARYL01000001">
    <property type="protein sequence ID" value="KDA04507.1"/>
    <property type="molecule type" value="Genomic_DNA"/>
</dbReference>
<evidence type="ECO:0000313" key="3">
    <source>
        <dbReference type="Proteomes" id="UP000024942"/>
    </source>
</evidence>
<dbReference type="InterPro" id="IPR029056">
    <property type="entry name" value="Ribokinase-like"/>
</dbReference>
<dbReference type="InterPro" id="IPR007710">
    <property type="entry name" value="Nucleoside_deoxyribTrfase"/>
</dbReference>
<organism evidence="2 3">
    <name type="scientific">Hyphomonas oceanitis SCH89</name>
    <dbReference type="NCBI Taxonomy" id="1280953"/>
    <lineage>
        <taxon>Bacteria</taxon>
        <taxon>Pseudomonadati</taxon>
        <taxon>Pseudomonadota</taxon>
        <taxon>Alphaproteobacteria</taxon>
        <taxon>Hyphomonadales</taxon>
        <taxon>Hyphomonadaceae</taxon>
        <taxon>Hyphomonas</taxon>
    </lineage>
</organism>
<dbReference type="Gene3D" id="3.40.1190.20">
    <property type="match status" value="1"/>
</dbReference>
<feature type="domain" description="Carbohydrate kinase PfkB" evidence="1">
    <location>
        <begin position="2"/>
        <end position="101"/>
    </location>
</feature>
<keyword evidence="3" id="KW-1185">Reference proteome</keyword>
<dbReference type="SUPFAM" id="SSF53613">
    <property type="entry name" value="Ribokinase-like"/>
    <property type="match status" value="1"/>
</dbReference>
<protein>
    <submittedName>
        <fullName evidence="2">Nucleoside 2-deoxyribosyltransferase family protein</fullName>
    </submittedName>
</protein>
<dbReference type="GO" id="GO:0016740">
    <property type="term" value="F:transferase activity"/>
    <property type="evidence" value="ECO:0007669"/>
    <property type="project" value="UniProtKB-KW"/>
</dbReference>
<evidence type="ECO:0000259" key="1">
    <source>
        <dbReference type="Pfam" id="PF00294"/>
    </source>
</evidence>
<gene>
    <name evidence="2" type="ORF">HOC_01450</name>
</gene>
<reference evidence="2 3" key="1">
    <citation type="journal article" date="2014" name="Antonie Van Leeuwenhoek">
        <title>Hyphomonas beringensis sp. nov. and Hyphomonas chukchiensis sp. nov., isolated from surface seawater of the Bering Sea and Chukchi Sea.</title>
        <authorList>
            <person name="Li C."/>
            <person name="Lai Q."/>
            <person name="Li G."/>
            <person name="Dong C."/>
            <person name="Wang J."/>
            <person name="Liao Y."/>
            <person name="Shao Z."/>
        </authorList>
    </citation>
    <scope>NUCLEOTIDE SEQUENCE [LARGE SCALE GENOMIC DNA]</scope>
    <source>
        <strain evidence="2 3">SCH89</strain>
    </source>
</reference>
<dbReference type="Pfam" id="PF00294">
    <property type="entry name" value="PfkB"/>
    <property type="match status" value="1"/>
</dbReference>
<dbReference type="Pfam" id="PF05014">
    <property type="entry name" value="Nuc_deoxyrib_tr"/>
    <property type="match status" value="1"/>
</dbReference>
<name>A0A059GCG8_9PROT</name>
<dbReference type="eggNOG" id="COG3613">
    <property type="taxonomic scope" value="Bacteria"/>
</dbReference>